<dbReference type="EMBL" id="PNBA02000017">
    <property type="protein sequence ID" value="KAG6394492.1"/>
    <property type="molecule type" value="Genomic_DNA"/>
</dbReference>
<accession>A0A8X8WGG7</accession>
<keyword evidence="2" id="KW-1185">Reference proteome</keyword>
<name>A0A8X8WGG7_SALSN</name>
<organism evidence="1">
    <name type="scientific">Salvia splendens</name>
    <name type="common">Scarlet sage</name>
    <dbReference type="NCBI Taxonomy" id="180675"/>
    <lineage>
        <taxon>Eukaryota</taxon>
        <taxon>Viridiplantae</taxon>
        <taxon>Streptophyta</taxon>
        <taxon>Embryophyta</taxon>
        <taxon>Tracheophyta</taxon>
        <taxon>Spermatophyta</taxon>
        <taxon>Magnoliopsida</taxon>
        <taxon>eudicotyledons</taxon>
        <taxon>Gunneridae</taxon>
        <taxon>Pentapetalae</taxon>
        <taxon>asterids</taxon>
        <taxon>lamiids</taxon>
        <taxon>Lamiales</taxon>
        <taxon>Lamiaceae</taxon>
        <taxon>Nepetoideae</taxon>
        <taxon>Mentheae</taxon>
        <taxon>Salviinae</taxon>
        <taxon>Salvia</taxon>
        <taxon>Salvia subgen. Calosphace</taxon>
        <taxon>core Calosphace</taxon>
    </lineage>
</organism>
<dbReference type="AlphaFoldDB" id="A0A8X8WGG7"/>
<gene>
    <name evidence="1" type="ORF">SASPL_145079</name>
</gene>
<protein>
    <submittedName>
        <fullName evidence="1">Uncharacterized protein</fullName>
    </submittedName>
</protein>
<proteinExistence type="predicted"/>
<reference evidence="1" key="1">
    <citation type="submission" date="2018-01" db="EMBL/GenBank/DDBJ databases">
        <authorList>
            <person name="Mao J.F."/>
        </authorList>
    </citation>
    <scope>NUCLEOTIDE SEQUENCE</scope>
    <source>
        <strain evidence="1">Huo1</strain>
        <tissue evidence="1">Leaf</tissue>
    </source>
</reference>
<reference evidence="1" key="2">
    <citation type="submission" date="2020-08" db="EMBL/GenBank/DDBJ databases">
        <title>Plant Genome Project.</title>
        <authorList>
            <person name="Zhang R.-G."/>
        </authorList>
    </citation>
    <scope>NUCLEOTIDE SEQUENCE</scope>
    <source>
        <strain evidence="1">Huo1</strain>
        <tissue evidence="1">Leaf</tissue>
    </source>
</reference>
<evidence type="ECO:0000313" key="2">
    <source>
        <dbReference type="Proteomes" id="UP000298416"/>
    </source>
</evidence>
<dbReference type="Proteomes" id="UP000298416">
    <property type="component" value="Unassembled WGS sequence"/>
</dbReference>
<sequence>MSLSSCSDCFSDLLCGEASSSIISSGGGYFSPKYSSNFDSQASDAAEYISGLLENERDLAGISICRAVDQPIDASAAQRRSAEELAALALSHLAA</sequence>
<evidence type="ECO:0000313" key="1">
    <source>
        <dbReference type="EMBL" id="KAG6394492.1"/>
    </source>
</evidence>
<comment type="caution">
    <text evidence="1">The sequence shown here is derived from an EMBL/GenBank/DDBJ whole genome shotgun (WGS) entry which is preliminary data.</text>
</comment>